<proteinExistence type="predicted"/>
<keyword evidence="3" id="KW-1185">Reference proteome</keyword>
<sequence>MDMPPEMHQLAASLTAAAARSSAQLVSDKVRSLRAGKKTDETIAGLEEIISELIDDKAELTRIAQAFQAELVAQTLTAGDVRYIADTVVPMLEKVADAQGASGTAFKKSISDLKPLLSAETVTVLQLLGFNFRRGVGDPLTKLTEKAILSRVSRSDELQLAQVERENLYMQIALDPDAHARFERMMGR</sequence>
<accession>A0ABW3AHH8</accession>
<dbReference type="Proteomes" id="UP001597055">
    <property type="component" value="Unassembled WGS sequence"/>
</dbReference>
<gene>
    <name evidence="2" type="ORF">ACFQ0P_07420</name>
</gene>
<evidence type="ECO:0000256" key="1">
    <source>
        <dbReference type="SAM" id="Coils"/>
    </source>
</evidence>
<name>A0ABW3AHH8_9MICO</name>
<feature type="coiled-coil region" evidence="1">
    <location>
        <begin position="43"/>
        <end position="70"/>
    </location>
</feature>
<keyword evidence="1" id="KW-0175">Coiled coil</keyword>
<evidence type="ECO:0000313" key="3">
    <source>
        <dbReference type="Proteomes" id="UP001597055"/>
    </source>
</evidence>
<dbReference type="RefSeq" id="WP_204977940.1">
    <property type="nucleotide sequence ID" value="NZ_JBHTII010000001.1"/>
</dbReference>
<evidence type="ECO:0008006" key="4">
    <source>
        <dbReference type="Google" id="ProtNLM"/>
    </source>
</evidence>
<dbReference type="EMBL" id="JBHTII010000001">
    <property type="protein sequence ID" value="MFD0790220.1"/>
    <property type="molecule type" value="Genomic_DNA"/>
</dbReference>
<comment type="caution">
    <text evidence="2">The sequence shown here is derived from an EMBL/GenBank/DDBJ whole genome shotgun (WGS) entry which is preliminary data.</text>
</comment>
<evidence type="ECO:0000313" key="2">
    <source>
        <dbReference type="EMBL" id="MFD0790220.1"/>
    </source>
</evidence>
<reference evidence="3" key="1">
    <citation type="journal article" date="2019" name="Int. J. Syst. Evol. Microbiol.">
        <title>The Global Catalogue of Microorganisms (GCM) 10K type strain sequencing project: providing services to taxonomists for standard genome sequencing and annotation.</title>
        <authorList>
            <consortium name="The Broad Institute Genomics Platform"/>
            <consortium name="The Broad Institute Genome Sequencing Center for Infectious Disease"/>
            <person name="Wu L."/>
            <person name="Ma J."/>
        </authorList>
    </citation>
    <scope>NUCLEOTIDE SEQUENCE [LARGE SCALE GENOMIC DNA]</scope>
    <source>
        <strain evidence="3">CCUG 54523</strain>
    </source>
</reference>
<organism evidence="2 3">
    <name type="scientific">Microbacterium insulae</name>
    <dbReference type="NCBI Taxonomy" id="483014"/>
    <lineage>
        <taxon>Bacteria</taxon>
        <taxon>Bacillati</taxon>
        <taxon>Actinomycetota</taxon>
        <taxon>Actinomycetes</taxon>
        <taxon>Micrococcales</taxon>
        <taxon>Microbacteriaceae</taxon>
        <taxon>Microbacterium</taxon>
    </lineage>
</organism>
<protein>
    <recommendedName>
        <fullName evidence="4">DUF222 domain-containing protein</fullName>
    </recommendedName>
</protein>